<dbReference type="EMBL" id="CP012176">
    <property type="protein sequence ID" value="AKV82532.1"/>
    <property type="molecule type" value="Genomic_DNA"/>
</dbReference>
<accession>A0A088E458</accession>
<evidence type="ECO:0000256" key="2">
    <source>
        <dbReference type="ARBA" id="ARBA00022670"/>
    </source>
</evidence>
<evidence type="ECO:0000313" key="16">
    <source>
        <dbReference type="Proteomes" id="UP000061362"/>
    </source>
</evidence>
<dbReference type="EMBL" id="CP012175">
    <property type="protein sequence ID" value="AKV80286.1"/>
    <property type="molecule type" value="Genomic_DNA"/>
</dbReference>
<reference evidence="16 17" key="2">
    <citation type="journal article" date="2015" name="Genome Announc.">
        <title>Complete Genome Sequences of Evolved Arsenate-Resistant Metallosphaera sedula Strains.</title>
        <authorList>
            <person name="Ai C."/>
            <person name="McCarthy S."/>
            <person name="Schackwitz W."/>
            <person name="Martin J."/>
            <person name="Lipzen A."/>
            <person name="Blum P."/>
        </authorList>
    </citation>
    <scope>NUCLEOTIDE SEQUENCE [LARGE SCALE GENOMIC DNA]</scope>
    <source>
        <strain evidence="11 17">ARS120-1</strain>
        <strain evidence="12 16">ARS120-2</strain>
        <strain evidence="9 19">ARS50-1</strain>
        <strain evidence="10 18">ARS50-2</strain>
    </source>
</reference>
<organism evidence="8 14">
    <name type="scientific">Metallosphaera sedula</name>
    <dbReference type="NCBI Taxonomy" id="43687"/>
    <lineage>
        <taxon>Archaea</taxon>
        <taxon>Thermoproteota</taxon>
        <taxon>Thermoprotei</taxon>
        <taxon>Sulfolobales</taxon>
        <taxon>Sulfolobaceae</taxon>
        <taxon>Metallosphaera</taxon>
    </lineage>
</organism>
<evidence type="ECO:0000259" key="7">
    <source>
        <dbReference type="Pfam" id="PF19290"/>
    </source>
</evidence>
<evidence type="ECO:0000313" key="14">
    <source>
        <dbReference type="Proteomes" id="UP000029084"/>
    </source>
</evidence>
<dbReference type="RefSeq" id="WP_012020368.1">
    <property type="nucleotide sequence ID" value="NZ_AP019770.1"/>
</dbReference>
<evidence type="ECO:0000313" key="9">
    <source>
        <dbReference type="EMBL" id="AKV73551.1"/>
    </source>
</evidence>
<dbReference type="InterPro" id="IPR045569">
    <property type="entry name" value="Metalloprtase-TldD/E_C"/>
</dbReference>
<dbReference type="PANTHER" id="PTHR30624:SF11">
    <property type="entry name" value="ZINC-DEPENDENT PROTEASE, TLDD_PMBA FAMILY"/>
    <property type="match status" value="1"/>
</dbReference>
<evidence type="ECO:0000259" key="6">
    <source>
        <dbReference type="Pfam" id="PF19289"/>
    </source>
</evidence>
<evidence type="ECO:0000256" key="4">
    <source>
        <dbReference type="ARBA" id="ARBA00023049"/>
    </source>
</evidence>
<evidence type="ECO:0000313" key="8">
    <source>
        <dbReference type="EMBL" id="AIM26567.1"/>
    </source>
</evidence>
<protein>
    <submittedName>
        <fullName evidence="8 9">Peptidase U62</fullName>
    </submittedName>
</protein>
<dbReference type="Proteomes" id="UP000061362">
    <property type="component" value="Chromosome"/>
</dbReference>
<dbReference type="GO" id="GO:0008237">
    <property type="term" value="F:metallopeptidase activity"/>
    <property type="evidence" value="ECO:0007669"/>
    <property type="project" value="UniProtKB-KW"/>
</dbReference>
<dbReference type="EMBL" id="CP012173">
    <property type="protein sequence ID" value="AKV75793.1"/>
    <property type="molecule type" value="Genomic_DNA"/>
</dbReference>
<dbReference type="SUPFAM" id="SSF111283">
    <property type="entry name" value="Putative modulator of DNA gyrase, PmbA/TldD"/>
    <property type="match status" value="1"/>
</dbReference>
<evidence type="ECO:0000256" key="1">
    <source>
        <dbReference type="ARBA" id="ARBA00005836"/>
    </source>
</evidence>
<dbReference type="EMBL" id="CP012172">
    <property type="protein sequence ID" value="AKV73551.1"/>
    <property type="molecule type" value="Genomic_DNA"/>
</dbReference>
<dbReference type="Proteomes" id="UP000068832">
    <property type="component" value="Chromosome"/>
</dbReference>
<evidence type="ECO:0000313" key="13">
    <source>
        <dbReference type="EMBL" id="AKV82532.1"/>
    </source>
</evidence>
<dbReference type="PANTHER" id="PTHR30624">
    <property type="entry name" value="UNCHARACTERIZED PROTEIN TLDD AND PMBA"/>
    <property type="match status" value="1"/>
</dbReference>
<gene>
    <name evidence="8" type="ORF">HA72_0403</name>
    <name evidence="9" type="ORF">MsedA_0416</name>
    <name evidence="10" type="ORF">MsedB_0416</name>
    <name evidence="11" type="ORF">MsedC_0415</name>
    <name evidence="12" type="ORF">MsedD_0416</name>
    <name evidence="13" type="ORF">MsedE_0416</name>
</gene>
<name>A0A088E458_9CREN</name>
<evidence type="ECO:0000256" key="3">
    <source>
        <dbReference type="ARBA" id="ARBA00022801"/>
    </source>
</evidence>
<feature type="domain" description="Metalloprotease TldD/E central" evidence="7">
    <location>
        <begin position="101"/>
        <end position="205"/>
    </location>
</feature>
<dbReference type="Proteomes" id="UP000062398">
    <property type="component" value="Chromosome"/>
</dbReference>
<evidence type="ECO:0000313" key="19">
    <source>
        <dbReference type="Proteomes" id="UP000068832"/>
    </source>
</evidence>
<reference evidence="8 14" key="1">
    <citation type="journal article" date="2014" name="J. Bacteriol.">
        <title>Role of an Archaeal PitA Transporter in the Copper and Arsenic Resistance of Metallosphaera sedula, an Extreme Thermoacidophile.</title>
        <authorList>
            <person name="McCarthy S."/>
            <person name="Ai C."/>
            <person name="Wheaton G."/>
            <person name="Tevatia R."/>
            <person name="Eckrich V."/>
            <person name="Kelly R."/>
            <person name="Blum P."/>
        </authorList>
    </citation>
    <scope>NUCLEOTIDE SEQUENCE [LARGE SCALE GENOMIC DNA]</scope>
    <source>
        <strain evidence="8 14">CuR1</strain>
    </source>
</reference>
<dbReference type="EMBL" id="CP008822">
    <property type="protein sequence ID" value="AIM26567.1"/>
    <property type="molecule type" value="Genomic_DNA"/>
</dbReference>
<dbReference type="Proteomes" id="UP000056255">
    <property type="component" value="Chromosome"/>
</dbReference>
<dbReference type="InterPro" id="IPR002510">
    <property type="entry name" value="Metalloprtase-TldD/E_N"/>
</dbReference>
<proteinExistence type="inferred from homology"/>
<evidence type="ECO:0000259" key="5">
    <source>
        <dbReference type="Pfam" id="PF01523"/>
    </source>
</evidence>
<sequence>MTQIEDELESIARRFPFRYVEVRHHQISSRVISLMNGELLGVYDEIEGGYSVRYFNDALFFVSSQNPNEFEPSPERVMGWSSDFLDSEPENGTYQVDEKTPLSSISLEEKIALLKDISKEVLSQRIESKLHNFVLTYSESVEEKEILINGSRIVGRVPRILVSYNLVMSGNGRTITAWHELGESGGLERLKELKVGSHLVERVKSLDLILQRGKGITTGRRDVVLSPILSGIMAHESVGHPFEADRVLGREFAQAGTSYLAIMNSRKIGNPAVNVADDPTIQNSMGYFLVDDEGVKARRKLLIREGEVNELLQNRFTAKRGNVPNNGSARASSFDREPLIRMSNTFFVPGDMNFRELVEDVKEGIFFKTYMEWNIDDMRMGQRYIGLEAYEIKHGEVGEPVLFPVLEGKTTEFLSAIDGADDSLEFYPGTCGKGDPDQGIPVSMGGPNLRLRNVMVKVI</sequence>
<dbReference type="Proteomes" id="UP000062475">
    <property type="component" value="Chromosome"/>
</dbReference>
<dbReference type="InterPro" id="IPR051463">
    <property type="entry name" value="Peptidase_U62_metallo"/>
</dbReference>
<feature type="domain" description="Metalloprotease TldD/E N-terminal" evidence="5">
    <location>
        <begin position="20"/>
        <end position="69"/>
    </location>
</feature>
<dbReference type="GeneID" id="91754850"/>
<evidence type="ECO:0000313" key="15">
    <source>
        <dbReference type="Proteomes" id="UP000056255"/>
    </source>
</evidence>
<feature type="domain" description="Metalloprotease TldD/E C-terminal" evidence="6">
    <location>
        <begin position="218"/>
        <end position="457"/>
    </location>
</feature>
<dbReference type="Pfam" id="PF19289">
    <property type="entry name" value="PmbA_TldD_3rd"/>
    <property type="match status" value="1"/>
</dbReference>
<dbReference type="InterPro" id="IPR025502">
    <property type="entry name" value="TldD"/>
</dbReference>
<evidence type="ECO:0000313" key="18">
    <source>
        <dbReference type="Proteomes" id="UP000062475"/>
    </source>
</evidence>
<keyword evidence="3" id="KW-0378">Hydrolase</keyword>
<dbReference type="Proteomes" id="UP000029084">
    <property type="component" value="Chromosome"/>
</dbReference>
<dbReference type="EMBL" id="CP012174">
    <property type="protein sequence ID" value="AKV78041.1"/>
    <property type="molecule type" value="Genomic_DNA"/>
</dbReference>
<dbReference type="GO" id="GO:0006508">
    <property type="term" value="P:proteolysis"/>
    <property type="evidence" value="ECO:0007669"/>
    <property type="project" value="UniProtKB-KW"/>
</dbReference>
<dbReference type="OrthoDB" id="98233at2157"/>
<dbReference type="InterPro" id="IPR036059">
    <property type="entry name" value="TldD/PmbA_sf"/>
</dbReference>
<dbReference type="AlphaFoldDB" id="A0A088E458"/>
<dbReference type="Pfam" id="PF01523">
    <property type="entry name" value="PmbA_TldD_1st"/>
    <property type="match status" value="1"/>
</dbReference>
<evidence type="ECO:0000313" key="12">
    <source>
        <dbReference type="EMBL" id="AKV80286.1"/>
    </source>
</evidence>
<dbReference type="PATRIC" id="fig|43687.5.peg.414"/>
<evidence type="ECO:0000313" key="11">
    <source>
        <dbReference type="EMBL" id="AKV78041.1"/>
    </source>
</evidence>
<evidence type="ECO:0000313" key="10">
    <source>
        <dbReference type="EMBL" id="AKV75793.1"/>
    </source>
</evidence>
<keyword evidence="4" id="KW-0482">Metalloprotease</keyword>
<comment type="similarity">
    <text evidence="1">Belongs to the peptidase U62 family.</text>
</comment>
<dbReference type="InterPro" id="IPR035068">
    <property type="entry name" value="TldD/PmbA_N"/>
</dbReference>
<dbReference type="OMA" id="DARNKFQ"/>
<reference evidence="13 15" key="3">
    <citation type="submission" date="2015-07" db="EMBL/GenBank/DDBJ databases">
        <title>Physiological, transcriptional responses and genome re-sequencing of acid resistant extremely thermoacidophilic Metallosphaera sedula SARC-M1.</title>
        <authorList>
            <person name="Ai C."/>
            <person name="McCarthy S."/>
            <person name="Eckrich V."/>
            <person name="Rudrappa D."/>
            <person name="Qiu G."/>
            <person name="Blum P."/>
        </authorList>
    </citation>
    <scope>NUCLEOTIDE SEQUENCE [LARGE SCALE GENOMIC DNA]</scope>
    <source>
        <strain evidence="13 15">SARC-M1</strain>
    </source>
</reference>
<dbReference type="Gene3D" id="3.30.2290.10">
    <property type="entry name" value="PmbA/TldD superfamily"/>
    <property type="match status" value="1"/>
</dbReference>
<evidence type="ECO:0000313" key="17">
    <source>
        <dbReference type="Proteomes" id="UP000062398"/>
    </source>
</evidence>
<dbReference type="Pfam" id="PF19290">
    <property type="entry name" value="PmbA_TldD_2nd"/>
    <property type="match status" value="1"/>
</dbReference>
<dbReference type="InterPro" id="IPR045570">
    <property type="entry name" value="Metalloprtase-TldD/E_cen_dom"/>
</dbReference>
<keyword evidence="2" id="KW-0645">Protease</keyword>
<dbReference type="PIRSF" id="PIRSF004919">
    <property type="entry name" value="TldD"/>
    <property type="match status" value="1"/>
</dbReference>
<dbReference type="GO" id="GO:0005829">
    <property type="term" value="C:cytosol"/>
    <property type="evidence" value="ECO:0007669"/>
    <property type="project" value="TreeGrafter"/>
</dbReference>